<reference evidence="5" key="1">
    <citation type="submission" date="2022-01" db="EMBL/GenBank/DDBJ databases">
        <authorList>
            <person name="Braso-Vives M."/>
        </authorList>
    </citation>
    <scope>NUCLEOTIDE SEQUENCE</scope>
</reference>
<evidence type="ECO:0000313" key="6">
    <source>
        <dbReference type="Proteomes" id="UP000838412"/>
    </source>
</evidence>
<keyword evidence="1" id="KW-0245">EGF-like domain</keyword>
<dbReference type="InterPro" id="IPR036116">
    <property type="entry name" value="FN3_sf"/>
</dbReference>
<sequence length="451" mass="50753">MQLDSGWVTVCTVYLVHLLPDKVTCFPVGTSPAPPAESGIFVPRGVWMEANHRKMSTKELMPTRLSVYSEDIYFEPTDKPLGNGTHEENVTDLARTLEAKDQTSEDTSSGDYQVVVDHPSLHISRPSLTTRFDTPKVRKQSNTRLRHSHNVLSSATTTPITHMTSDKRHHVTVPISGISERGRLKSYDEFRQGDGNPVRGRRLKTTATTRRNRGRNHGSTMVPSRRVVRRGDIVGSGYYEKGLQDSHVAVVTVAEETPGTQLPTKASKSASSRSQTKDFQCPDDYCENNGICTVIKGKPRCACLPTFAGDRCQDFVGGMIVNFSVNEPVFASVRIWWEIDIRYPISGFQLDCYMQGLDYEFKYSVQLDSLTRNFTLEGLHPDVNYRACVSPIADGMVRVPVNFDNCKDFSIIEPWEEKEKRLAIISDSTIIVLLLLVFLTIYAASRYCRQW</sequence>
<proteinExistence type="predicted"/>
<keyword evidence="3" id="KW-0732">Signal</keyword>
<name>A0A8J9W529_BRALA</name>
<keyword evidence="2" id="KW-1133">Transmembrane helix</keyword>
<dbReference type="OrthoDB" id="8831087at2759"/>
<protein>
    <submittedName>
        <fullName evidence="5">Hypp5938 protein</fullName>
    </submittedName>
</protein>
<dbReference type="Proteomes" id="UP000838412">
    <property type="component" value="Chromosome 11"/>
</dbReference>
<dbReference type="AlphaFoldDB" id="A0A8J9W529"/>
<keyword evidence="2" id="KW-0812">Transmembrane</keyword>
<feature type="domain" description="EGF-like" evidence="4">
    <location>
        <begin position="277"/>
        <end position="313"/>
    </location>
</feature>
<feature type="disulfide bond" evidence="1">
    <location>
        <begin position="303"/>
        <end position="312"/>
    </location>
</feature>
<keyword evidence="1" id="KW-1015">Disulfide bond</keyword>
<evidence type="ECO:0000313" key="5">
    <source>
        <dbReference type="EMBL" id="CAH1240143.1"/>
    </source>
</evidence>
<keyword evidence="2" id="KW-0472">Membrane</keyword>
<dbReference type="PROSITE" id="PS50026">
    <property type="entry name" value="EGF_3"/>
    <property type="match status" value="1"/>
</dbReference>
<feature type="transmembrane region" description="Helical" evidence="2">
    <location>
        <begin position="422"/>
        <end position="444"/>
    </location>
</feature>
<accession>A0A8J9W529</accession>
<evidence type="ECO:0000256" key="3">
    <source>
        <dbReference type="SAM" id="SignalP"/>
    </source>
</evidence>
<keyword evidence="6" id="KW-1185">Reference proteome</keyword>
<dbReference type="CDD" id="cd00053">
    <property type="entry name" value="EGF"/>
    <property type="match status" value="1"/>
</dbReference>
<organism evidence="5 6">
    <name type="scientific">Branchiostoma lanceolatum</name>
    <name type="common">Common lancelet</name>
    <name type="synonym">Amphioxus lanceolatum</name>
    <dbReference type="NCBI Taxonomy" id="7740"/>
    <lineage>
        <taxon>Eukaryota</taxon>
        <taxon>Metazoa</taxon>
        <taxon>Chordata</taxon>
        <taxon>Cephalochordata</taxon>
        <taxon>Leptocardii</taxon>
        <taxon>Amphioxiformes</taxon>
        <taxon>Branchiostomatidae</taxon>
        <taxon>Branchiostoma</taxon>
    </lineage>
</organism>
<dbReference type="InterPro" id="IPR000742">
    <property type="entry name" value="EGF"/>
</dbReference>
<evidence type="ECO:0000259" key="4">
    <source>
        <dbReference type="PROSITE" id="PS50026"/>
    </source>
</evidence>
<comment type="caution">
    <text evidence="1">Lacks conserved residue(s) required for the propagation of feature annotation.</text>
</comment>
<dbReference type="EMBL" id="OV696696">
    <property type="protein sequence ID" value="CAH1240143.1"/>
    <property type="molecule type" value="Genomic_DNA"/>
</dbReference>
<dbReference type="PROSITE" id="PS00022">
    <property type="entry name" value="EGF_1"/>
    <property type="match status" value="1"/>
</dbReference>
<dbReference type="SUPFAM" id="SSF57196">
    <property type="entry name" value="EGF/Laminin"/>
    <property type="match status" value="1"/>
</dbReference>
<dbReference type="Gene3D" id="2.10.25.10">
    <property type="entry name" value="Laminin"/>
    <property type="match status" value="1"/>
</dbReference>
<feature type="chain" id="PRO_5035477479" evidence="3">
    <location>
        <begin position="26"/>
        <end position="451"/>
    </location>
</feature>
<feature type="signal peptide" evidence="3">
    <location>
        <begin position="1"/>
        <end position="25"/>
    </location>
</feature>
<evidence type="ECO:0000256" key="2">
    <source>
        <dbReference type="SAM" id="Phobius"/>
    </source>
</evidence>
<dbReference type="SUPFAM" id="SSF49265">
    <property type="entry name" value="Fibronectin type III"/>
    <property type="match status" value="1"/>
</dbReference>
<evidence type="ECO:0000256" key="1">
    <source>
        <dbReference type="PROSITE-ProRule" id="PRU00076"/>
    </source>
</evidence>
<gene>
    <name evidence="5" type="primary">Hypp5938</name>
    <name evidence="5" type="ORF">BLAG_LOCUS4204</name>
</gene>